<keyword evidence="8 10" id="KW-0472">Membrane</keyword>
<comment type="caution">
    <text evidence="12">The sequence shown here is derived from an EMBL/GenBank/DDBJ whole genome shotgun (WGS) entry which is preliminary data.</text>
</comment>
<evidence type="ECO:0000256" key="9">
    <source>
        <dbReference type="PROSITE-ProRule" id="PRU00433"/>
    </source>
</evidence>
<evidence type="ECO:0000256" key="1">
    <source>
        <dbReference type="ARBA" id="ARBA00004370"/>
    </source>
</evidence>
<dbReference type="PRINTS" id="PR00603">
    <property type="entry name" value="CYTOCHROMEC1"/>
</dbReference>
<dbReference type="PANTHER" id="PTHR10266">
    <property type="entry name" value="CYTOCHROME C1"/>
    <property type="match status" value="1"/>
</dbReference>
<dbReference type="SUPFAM" id="SSF46626">
    <property type="entry name" value="Cytochrome c"/>
    <property type="match status" value="1"/>
</dbReference>
<dbReference type="InterPro" id="IPR009056">
    <property type="entry name" value="Cyt_c-like_dom"/>
</dbReference>
<dbReference type="PROSITE" id="PS51007">
    <property type="entry name" value="CYTC"/>
    <property type="match status" value="1"/>
</dbReference>
<evidence type="ECO:0000256" key="8">
    <source>
        <dbReference type="ARBA" id="ARBA00023136"/>
    </source>
</evidence>
<evidence type="ECO:0000256" key="5">
    <source>
        <dbReference type="ARBA" id="ARBA00022723"/>
    </source>
</evidence>
<dbReference type="InterPro" id="IPR002326">
    <property type="entry name" value="Cyt_c1"/>
</dbReference>
<dbReference type="EMBL" id="CAMXCH010000001">
    <property type="protein sequence ID" value="CAI3928222.1"/>
    <property type="molecule type" value="Genomic_DNA"/>
</dbReference>
<evidence type="ECO:0000256" key="6">
    <source>
        <dbReference type="ARBA" id="ARBA00022989"/>
    </source>
</evidence>
<evidence type="ECO:0000313" key="12">
    <source>
        <dbReference type="EMBL" id="CAI3928222.1"/>
    </source>
</evidence>
<comment type="subcellular location">
    <subcellularLocation>
        <location evidence="1">Membrane</location>
    </subcellularLocation>
</comment>
<evidence type="ECO:0000313" key="13">
    <source>
        <dbReference type="Proteomes" id="UP001154272"/>
    </source>
</evidence>
<keyword evidence="7 9" id="KW-0408">Iron</keyword>
<sequence>MIQITRKLTFKAIGLLIVMFSLNVAGYAERVATDKNSYPKYPWSFSGIFGSYDLSSVQRGYLVYRKSCASCHSTEYMRYADLQQMGLTLDQIDKMAKTDQILDGKDAQGKDHYRPATVVDYIPSPYVNKLVAQSVNMGKVPLDLSRYAMTVDGQADYIMAILLGYTKPPADFKLDQDGLYYNRYFPGHQIAMRPPLVKGGVQYTDGTNTTIEQQAKDVTTFLSWTAHPHLIERHRIGIMALIYVAFIAVLTFIIKRKVWSNVK</sequence>
<keyword evidence="3 9" id="KW-0349">Heme</keyword>
<evidence type="ECO:0000256" key="3">
    <source>
        <dbReference type="ARBA" id="ARBA00022617"/>
    </source>
</evidence>
<reference evidence="12" key="1">
    <citation type="submission" date="2022-10" db="EMBL/GenBank/DDBJ databases">
        <authorList>
            <person name="Botero Cardona J."/>
        </authorList>
    </citation>
    <scope>NUCLEOTIDE SEQUENCE</scope>
    <source>
        <strain evidence="12">R-83534</strain>
    </source>
</reference>
<dbReference type="Gene3D" id="1.20.5.100">
    <property type="entry name" value="Cytochrome c1, transmembrane anchor, C-terminal"/>
    <property type="match status" value="1"/>
</dbReference>
<organism evidence="12 13">
    <name type="scientific">Commensalibacter papalotli</name>
    <name type="common">ex Botero et al. 2024</name>
    <dbReference type="NCBI Taxonomy" id="2972766"/>
    <lineage>
        <taxon>Bacteria</taxon>
        <taxon>Pseudomonadati</taxon>
        <taxon>Pseudomonadota</taxon>
        <taxon>Alphaproteobacteria</taxon>
        <taxon>Acetobacterales</taxon>
        <taxon>Acetobacteraceae</taxon>
    </lineage>
</organism>
<dbReference type="PANTHER" id="PTHR10266:SF3">
    <property type="entry name" value="CYTOCHROME C1, HEME PROTEIN, MITOCHONDRIAL"/>
    <property type="match status" value="1"/>
</dbReference>
<protein>
    <recommendedName>
        <fullName evidence="2">Cytochrome c1</fullName>
    </recommendedName>
</protein>
<accession>A0ABN8W692</accession>
<evidence type="ECO:0000259" key="11">
    <source>
        <dbReference type="PROSITE" id="PS51007"/>
    </source>
</evidence>
<feature type="domain" description="Cytochrome c" evidence="11">
    <location>
        <begin position="55"/>
        <end position="155"/>
    </location>
</feature>
<dbReference type="RefSeq" id="WP_282023209.1">
    <property type="nucleotide sequence ID" value="NZ_CAMXCH010000001.1"/>
</dbReference>
<gene>
    <name evidence="12" type="ORF">R83534S58_LOCUS365</name>
</gene>
<keyword evidence="5 9" id="KW-0479">Metal-binding</keyword>
<keyword evidence="6 10" id="KW-1133">Transmembrane helix</keyword>
<proteinExistence type="predicted"/>
<dbReference type="Pfam" id="PF02167">
    <property type="entry name" value="Cytochrom_C1"/>
    <property type="match status" value="1"/>
</dbReference>
<dbReference type="InterPro" id="IPR036909">
    <property type="entry name" value="Cyt_c-like_dom_sf"/>
</dbReference>
<evidence type="ECO:0000256" key="4">
    <source>
        <dbReference type="ARBA" id="ARBA00022692"/>
    </source>
</evidence>
<keyword evidence="4 10" id="KW-0812">Transmembrane</keyword>
<evidence type="ECO:0000256" key="7">
    <source>
        <dbReference type="ARBA" id="ARBA00023004"/>
    </source>
</evidence>
<feature type="transmembrane region" description="Helical" evidence="10">
    <location>
        <begin position="236"/>
        <end position="254"/>
    </location>
</feature>
<dbReference type="Gene3D" id="1.10.760.10">
    <property type="entry name" value="Cytochrome c-like domain"/>
    <property type="match status" value="1"/>
</dbReference>
<keyword evidence="13" id="KW-1185">Reference proteome</keyword>
<name>A0ABN8W692_9PROT</name>
<dbReference type="Proteomes" id="UP001154272">
    <property type="component" value="Unassembled WGS sequence"/>
</dbReference>
<evidence type="ECO:0000256" key="10">
    <source>
        <dbReference type="SAM" id="Phobius"/>
    </source>
</evidence>
<evidence type="ECO:0000256" key="2">
    <source>
        <dbReference type="ARBA" id="ARBA00016165"/>
    </source>
</evidence>